<evidence type="ECO:0000256" key="1">
    <source>
        <dbReference type="ARBA" id="ARBA00004876"/>
    </source>
</evidence>
<dbReference type="GO" id="GO:0009001">
    <property type="term" value="F:serine O-acetyltransferase activity"/>
    <property type="evidence" value="ECO:0007669"/>
    <property type="project" value="UniProtKB-EC"/>
</dbReference>
<dbReference type="InterPro" id="IPR053376">
    <property type="entry name" value="Serine_acetyltransferase"/>
</dbReference>
<keyword evidence="7" id="KW-0677">Repeat</keyword>
<dbReference type="PIRSF" id="PIRSF000441">
    <property type="entry name" value="CysE"/>
    <property type="match status" value="1"/>
</dbReference>
<evidence type="ECO:0000256" key="9">
    <source>
        <dbReference type="ARBA" id="ARBA00023315"/>
    </source>
</evidence>
<dbReference type="PANTHER" id="PTHR42811">
    <property type="entry name" value="SERINE ACETYLTRANSFERASE"/>
    <property type="match status" value="1"/>
</dbReference>
<evidence type="ECO:0000256" key="8">
    <source>
        <dbReference type="ARBA" id="ARBA00023192"/>
    </source>
</evidence>
<evidence type="ECO:0000256" key="11">
    <source>
        <dbReference type="PIRNR" id="PIRNR000441"/>
    </source>
</evidence>
<keyword evidence="6 11" id="KW-0808">Transferase</keyword>
<dbReference type="EC" id="2.3.1.30" evidence="3 11"/>
<dbReference type="NCBIfam" id="NF041874">
    <property type="entry name" value="EPS_EpsC"/>
    <property type="match status" value="1"/>
</dbReference>
<accession>A0ABT0VJ83</accession>
<dbReference type="Pfam" id="PF00132">
    <property type="entry name" value="Hexapep"/>
    <property type="match status" value="1"/>
</dbReference>
<dbReference type="InterPro" id="IPR042122">
    <property type="entry name" value="Ser_AcTrfase_N_sf"/>
</dbReference>
<name>A0ABT0VJ83_9LACO</name>
<dbReference type="InterPro" id="IPR001451">
    <property type="entry name" value="Hexapep"/>
</dbReference>
<gene>
    <name evidence="12" type="primary">cysE</name>
    <name evidence="12" type="ORF">KAK10_08235</name>
</gene>
<reference evidence="12" key="1">
    <citation type="submission" date="2021-04" db="EMBL/GenBank/DDBJ databases">
        <title>Taxonomic assessment of Weissella genus.</title>
        <authorList>
            <person name="Fanelli F."/>
            <person name="Chieffi D."/>
            <person name="Dell'Aquila A."/>
            <person name="Gyu-Sung C."/>
            <person name="Franz C.M.A.P."/>
            <person name="Fusco V."/>
        </authorList>
    </citation>
    <scope>NUCLEOTIDE SEQUENCE</scope>
    <source>
        <strain evidence="12">LMG 25373</strain>
    </source>
</reference>
<dbReference type="InterPro" id="IPR018357">
    <property type="entry name" value="Hexapep_transf_CS"/>
</dbReference>
<dbReference type="InterPro" id="IPR005881">
    <property type="entry name" value="Ser_O-AcTrfase"/>
</dbReference>
<keyword evidence="5" id="KW-0028">Amino-acid biosynthesis</keyword>
<evidence type="ECO:0000256" key="2">
    <source>
        <dbReference type="ARBA" id="ARBA00007274"/>
    </source>
</evidence>
<comment type="catalytic activity">
    <reaction evidence="10 11">
        <text>L-serine + acetyl-CoA = O-acetyl-L-serine + CoA</text>
        <dbReference type="Rhea" id="RHEA:24560"/>
        <dbReference type="ChEBI" id="CHEBI:33384"/>
        <dbReference type="ChEBI" id="CHEBI:57287"/>
        <dbReference type="ChEBI" id="CHEBI:57288"/>
        <dbReference type="ChEBI" id="CHEBI:58340"/>
        <dbReference type="EC" id="2.3.1.30"/>
    </reaction>
</comment>
<evidence type="ECO:0000256" key="10">
    <source>
        <dbReference type="ARBA" id="ARBA00049486"/>
    </source>
</evidence>
<keyword evidence="8" id="KW-0198">Cysteine biosynthesis</keyword>
<evidence type="ECO:0000256" key="3">
    <source>
        <dbReference type="ARBA" id="ARBA00013266"/>
    </source>
</evidence>
<comment type="pathway">
    <text evidence="1">Amino-acid biosynthesis; L-cysteine biosynthesis; L-cysteine from L-serine: step 1/2.</text>
</comment>
<dbReference type="PROSITE" id="PS00101">
    <property type="entry name" value="HEXAPEP_TRANSFERASES"/>
    <property type="match status" value="1"/>
</dbReference>
<keyword evidence="9 11" id="KW-0012">Acyltransferase</keyword>
<protein>
    <recommendedName>
        <fullName evidence="4 11">Serine acetyltransferase</fullName>
        <ecNumber evidence="3 11">2.3.1.30</ecNumber>
    </recommendedName>
</protein>
<evidence type="ECO:0000256" key="4">
    <source>
        <dbReference type="ARBA" id="ARBA00018522"/>
    </source>
</evidence>
<evidence type="ECO:0000313" key="13">
    <source>
        <dbReference type="Proteomes" id="UP001057481"/>
    </source>
</evidence>
<evidence type="ECO:0000256" key="6">
    <source>
        <dbReference type="ARBA" id="ARBA00022679"/>
    </source>
</evidence>
<proteinExistence type="inferred from homology"/>
<dbReference type="InterPro" id="IPR011004">
    <property type="entry name" value="Trimer_LpxA-like_sf"/>
</dbReference>
<organism evidence="12 13">
    <name type="scientific">Periweissella beninensis</name>
    <dbReference type="NCBI Taxonomy" id="504936"/>
    <lineage>
        <taxon>Bacteria</taxon>
        <taxon>Bacillati</taxon>
        <taxon>Bacillota</taxon>
        <taxon>Bacilli</taxon>
        <taxon>Lactobacillales</taxon>
        <taxon>Lactobacillaceae</taxon>
        <taxon>Periweissella</taxon>
    </lineage>
</organism>
<dbReference type="EMBL" id="JAGMVS010000071">
    <property type="protein sequence ID" value="MCM2437895.1"/>
    <property type="molecule type" value="Genomic_DNA"/>
</dbReference>
<comment type="caution">
    <text evidence="12">The sequence shown here is derived from an EMBL/GenBank/DDBJ whole genome shotgun (WGS) entry which is preliminary data.</text>
</comment>
<evidence type="ECO:0000313" key="12">
    <source>
        <dbReference type="EMBL" id="MCM2437895.1"/>
    </source>
</evidence>
<dbReference type="InterPro" id="IPR045304">
    <property type="entry name" value="LbH_SAT"/>
</dbReference>
<dbReference type="CDD" id="cd03354">
    <property type="entry name" value="LbH_SAT"/>
    <property type="match status" value="1"/>
</dbReference>
<sequence>MFKTIDSIMERDPAAKSRLQVMLTYNGYHAIVYHRINHFLYDHKWYLLASLGAFWAKHWTNIEIHPGAQIGQRLFIDHGMGVVIGETAIIGDDVTLHHGVTLGNRGPSSGLRRHPKLGNHVMIGAQAVVLGAITIGDAAQVGAGSVVVDDVPANATVVGEKAHILKHYKMQAVAKRVVEE</sequence>
<evidence type="ECO:0000256" key="5">
    <source>
        <dbReference type="ARBA" id="ARBA00022605"/>
    </source>
</evidence>
<dbReference type="Gene3D" id="1.10.3130.10">
    <property type="entry name" value="serine acetyltransferase, domain 1"/>
    <property type="match status" value="1"/>
</dbReference>
<dbReference type="NCBIfam" id="TIGR01172">
    <property type="entry name" value="cysE"/>
    <property type="match status" value="1"/>
</dbReference>
<comment type="similarity">
    <text evidence="2 11">Belongs to the transferase hexapeptide repeat family.</text>
</comment>
<dbReference type="Proteomes" id="UP001057481">
    <property type="component" value="Unassembled WGS sequence"/>
</dbReference>
<dbReference type="Gene3D" id="2.160.10.10">
    <property type="entry name" value="Hexapeptide repeat proteins"/>
    <property type="match status" value="1"/>
</dbReference>
<keyword evidence="13" id="KW-1185">Reference proteome</keyword>
<dbReference type="SUPFAM" id="SSF51161">
    <property type="entry name" value="Trimeric LpxA-like enzymes"/>
    <property type="match status" value="1"/>
</dbReference>
<evidence type="ECO:0000256" key="7">
    <source>
        <dbReference type="ARBA" id="ARBA00022737"/>
    </source>
</evidence>